<dbReference type="OrthoDB" id="6458233at2"/>
<dbReference type="EMBL" id="JAGKLY010000006">
    <property type="protein sequence ID" value="MBQ0269630.1"/>
    <property type="molecule type" value="Genomic_DNA"/>
</dbReference>
<reference evidence="1" key="1">
    <citation type="submission" date="2021-03" db="EMBL/GenBank/DDBJ databases">
        <authorList>
            <person name="Stanton E."/>
        </authorList>
    </citation>
    <scope>NUCLEOTIDE SEQUENCE</scope>
    <source>
        <strain evidence="1">2020EL-00113</strain>
    </source>
</reference>
<sequence length="117" mass="12932">MKNSLSNIQKFGVRSLTALLLVTAGASINAYANSDQQNGVINFSGAVVFPPCFNDVTDKHVTLNCLNNQSDMVANKVNLNDITNTQGWKVINDGRGEYSYNWVNEEKQLGMLTIKYI</sequence>
<gene>
    <name evidence="1" type="ORF">J7T18_15095</name>
</gene>
<protein>
    <submittedName>
        <fullName evidence="1">Uncharacterized protein</fullName>
    </submittedName>
</protein>
<evidence type="ECO:0000313" key="2">
    <source>
        <dbReference type="Proteomes" id="UP000674270"/>
    </source>
</evidence>
<dbReference type="KEGG" id="prq:CYG50_17195"/>
<name>A0A345LZT0_9GAMM</name>
<comment type="caution">
    <text evidence="1">The sequence shown here is derived from an EMBL/GenBank/DDBJ whole genome shotgun (WGS) entry which is preliminary data.</text>
</comment>
<dbReference type="Proteomes" id="UP000674270">
    <property type="component" value="Unassembled WGS sequence"/>
</dbReference>
<dbReference type="AlphaFoldDB" id="A0A345LZT0"/>
<organism evidence="1 2">
    <name type="scientific">Providencia huaxiensis</name>
    <dbReference type="NCBI Taxonomy" id="2027290"/>
    <lineage>
        <taxon>Bacteria</taxon>
        <taxon>Pseudomonadati</taxon>
        <taxon>Pseudomonadota</taxon>
        <taxon>Gammaproteobacteria</taxon>
        <taxon>Enterobacterales</taxon>
        <taxon>Morganellaceae</taxon>
        <taxon>Providencia</taxon>
    </lineage>
</organism>
<accession>A0A345LZT0</accession>
<proteinExistence type="predicted"/>
<evidence type="ECO:0000313" key="1">
    <source>
        <dbReference type="EMBL" id="MBQ0269630.1"/>
    </source>
</evidence>
<dbReference type="RefSeq" id="WP_102140399.1">
    <property type="nucleotide sequence ID" value="NZ_CP031123.2"/>
</dbReference>